<accession>A0ACA9KVZ8</accession>
<evidence type="ECO:0000313" key="2">
    <source>
        <dbReference type="Proteomes" id="UP000789366"/>
    </source>
</evidence>
<comment type="caution">
    <text evidence="1">The sequence shown here is derived from an EMBL/GenBank/DDBJ whole genome shotgun (WGS) entry which is preliminary data.</text>
</comment>
<protein>
    <submittedName>
        <fullName evidence="1">5784_t:CDS:1</fullName>
    </submittedName>
</protein>
<sequence>MIDFQNIQYSEVLDSIHFPYIQDFSQDVYNASYAQFFHNSDVGNYNVQEPHDDVGNYDVQVPSDDVGNYDVQEPSDDVGNYDIQDLYDHILNTLSLKNNEEVYNEMADLCEVILIRLSLNSSKDISSTEHLPDIT</sequence>
<reference evidence="1" key="1">
    <citation type="submission" date="2021-06" db="EMBL/GenBank/DDBJ databases">
        <authorList>
            <person name="Kallberg Y."/>
            <person name="Tangrot J."/>
            <person name="Rosling A."/>
        </authorList>
    </citation>
    <scope>NUCLEOTIDE SEQUENCE</scope>
    <source>
        <strain evidence="1">28 12/20/2015</strain>
    </source>
</reference>
<name>A0ACA9KVZ8_9GLOM</name>
<keyword evidence="2" id="KW-1185">Reference proteome</keyword>
<dbReference type="EMBL" id="CAJVPW010001812">
    <property type="protein sequence ID" value="CAG8492552.1"/>
    <property type="molecule type" value="Genomic_DNA"/>
</dbReference>
<organism evidence="1 2">
    <name type="scientific">Cetraspora pellucida</name>
    <dbReference type="NCBI Taxonomy" id="1433469"/>
    <lineage>
        <taxon>Eukaryota</taxon>
        <taxon>Fungi</taxon>
        <taxon>Fungi incertae sedis</taxon>
        <taxon>Mucoromycota</taxon>
        <taxon>Glomeromycotina</taxon>
        <taxon>Glomeromycetes</taxon>
        <taxon>Diversisporales</taxon>
        <taxon>Gigasporaceae</taxon>
        <taxon>Cetraspora</taxon>
    </lineage>
</organism>
<dbReference type="Proteomes" id="UP000789366">
    <property type="component" value="Unassembled WGS sequence"/>
</dbReference>
<proteinExistence type="predicted"/>
<evidence type="ECO:0000313" key="1">
    <source>
        <dbReference type="EMBL" id="CAG8492552.1"/>
    </source>
</evidence>
<gene>
    <name evidence="1" type="ORF">SPELUC_LOCUS2624</name>
</gene>